<evidence type="ECO:0000256" key="1">
    <source>
        <dbReference type="ARBA" id="ARBA00010688"/>
    </source>
</evidence>
<dbReference type="Gene3D" id="3.40.1190.20">
    <property type="match status" value="1"/>
</dbReference>
<dbReference type="STRING" id="490629.SAMN05216266_113209"/>
<dbReference type="GO" id="GO:0005524">
    <property type="term" value="F:ATP binding"/>
    <property type="evidence" value="ECO:0007669"/>
    <property type="project" value="UniProtKB-KW"/>
</dbReference>
<keyword evidence="4 7" id="KW-0418">Kinase</keyword>
<protein>
    <submittedName>
        <fullName evidence="7">Fructokinase</fullName>
    </submittedName>
</protein>
<feature type="domain" description="Carbohydrate kinase PfkB" evidence="6">
    <location>
        <begin position="2"/>
        <end position="302"/>
    </location>
</feature>
<evidence type="ECO:0000256" key="3">
    <source>
        <dbReference type="ARBA" id="ARBA00022741"/>
    </source>
</evidence>
<keyword evidence="2" id="KW-0808">Transferase</keyword>
<dbReference type="EMBL" id="FOKG01000013">
    <property type="protein sequence ID" value="SFB48751.1"/>
    <property type="molecule type" value="Genomic_DNA"/>
</dbReference>
<evidence type="ECO:0000256" key="2">
    <source>
        <dbReference type="ARBA" id="ARBA00022679"/>
    </source>
</evidence>
<reference evidence="8" key="1">
    <citation type="submission" date="2016-10" db="EMBL/GenBank/DDBJ databases">
        <authorList>
            <person name="Varghese N."/>
            <person name="Submissions S."/>
        </authorList>
    </citation>
    <scope>NUCLEOTIDE SEQUENCE [LARGE SCALE GENOMIC DNA]</scope>
    <source>
        <strain evidence="8">CGMCC 4.3568</strain>
    </source>
</reference>
<keyword evidence="8" id="KW-1185">Reference proteome</keyword>
<evidence type="ECO:0000259" key="6">
    <source>
        <dbReference type="Pfam" id="PF00294"/>
    </source>
</evidence>
<dbReference type="Pfam" id="PF00294">
    <property type="entry name" value="PfkB"/>
    <property type="match status" value="1"/>
</dbReference>
<dbReference type="PROSITE" id="PS00584">
    <property type="entry name" value="PFKB_KINASES_2"/>
    <property type="match status" value="1"/>
</dbReference>
<dbReference type="AlphaFoldDB" id="A0A1I1BEP4"/>
<dbReference type="SUPFAM" id="SSF53613">
    <property type="entry name" value="Ribokinase-like"/>
    <property type="match status" value="1"/>
</dbReference>
<dbReference type="Proteomes" id="UP000243799">
    <property type="component" value="Unassembled WGS sequence"/>
</dbReference>
<dbReference type="PANTHER" id="PTHR43085">
    <property type="entry name" value="HEXOKINASE FAMILY MEMBER"/>
    <property type="match status" value="1"/>
</dbReference>
<evidence type="ECO:0000313" key="7">
    <source>
        <dbReference type="EMBL" id="SFB48751.1"/>
    </source>
</evidence>
<proteinExistence type="inferred from homology"/>
<evidence type="ECO:0000256" key="4">
    <source>
        <dbReference type="ARBA" id="ARBA00022777"/>
    </source>
</evidence>
<keyword evidence="3" id="KW-0547">Nucleotide-binding</keyword>
<keyword evidence="5" id="KW-0067">ATP-binding</keyword>
<dbReference type="GO" id="GO:0016301">
    <property type="term" value="F:kinase activity"/>
    <property type="evidence" value="ECO:0007669"/>
    <property type="project" value="UniProtKB-KW"/>
</dbReference>
<accession>A0A1I1BEP4</accession>
<comment type="similarity">
    <text evidence="1">Belongs to the carbohydrate kinase PfkB family.</text>
</comment>
<organism evidence="7 8">
    <name type="scientific">Amycolatopsis marina</name>
    <dbReference type="NCBI Taxonomy" id="490629"/>
    <lineage>
        <taxon>Bacteria</taxon>
        <taxon>Bacillati</taxon>
        <taxon>Actinomycetota</taxon>
        <taxon>Actinomycetes</taxon>
        <taxon>Pseudonocardiales</taxon>
        <taxon>Pseudonocardiaceae</taxon>
        <taxon>Amycolatopsis</taxon>
    </lineage>
</organism>
<sequence length="311" mass="32257">MIVVGGEALVDLVPGESNPDSGVRPLWPRLGGGPYNVALAAGRLEAPVSFLSRVSNDRFGIALLKRLEESSVDVSMVQRGAEPTTLAVVALDETGSAHYTFYTEGTADRLVSDPGPLPESTFALSLGTLGMVLEPGATAYESVLRRAAADGVLTALDPNIREALIVDGAAYRARFASWLPHVRLLKLSVEDAAWLAGGGDPVEAARSWLDTGVHAVVLTRGGDGLSVLTAGGIDVTMPTAPATLVDTIGAGDTVQGALLAWLHQRKAGDLTALAEADWRQALDYAARAAAVTVSRSGAEPPWTAELTASGV</sequence>
<dbReference type="InterPro" id="IPR011611">
    <property type="entry name" value="PfkB_dom"/>
</dbReference>
<dbReference type="RefSeq" id="WP_091675103.1">
    <property type="nucleotide sequence ID" value="NZ_FOKG01000013.1"/>
</dbReference>
<evidence type="ECO:0000256" key="5">
    <source>
        <dbReference type="ARBA" id="ARBA00022840"/>
    </source>
</evidence>
<evidence type="ECO:0000313" key="8">
    <source>
        <dbReference type="Proteomes" id="UP000243799"/>
    </source>
</evidence>
<dbReference type="CDD" id="cd01167">
    <property type="entry name" value="bac_FRK"/>
    <property type="match status" value="1"/>
</dbReference>
<gene>
    <name evidence="7" type="ORF">SAMN05216266_113209</name>
</gene>
<dbReference type="PANTHER" id="PTHR43085:SF1">
    <property type="entry name" value="PSEUDOURIDINE KINASE-RELATED"/>
    <property type="match status" value="1"/>
</dbReference>
<dbReference type="InterPro" id="IPR029056">
    <property type="entry name" value="Ribokinase-like"/>
</dbReference>
<dbReference type="InterPro" id="IPR002173">
    <property type="entry name" value="Carboh/pur_kinase_PfkB_CS"/>
</dbReference>
<name>A0A1I1BEP4_9PSEU</name>
<dbReference type="InterPro" id="IPR050306">
    <property type="entry name" value="PfkB_Carbo_kinase"/>
</dbReference>
<dbReference type="OrthoDB" id="9795789at2"/>